<accession>A0A1U6I4A9</accession>
<dbReference type="Pfam" id="PF04575">
    <property type="entry name" value="SlipAM"/>
    <property type="match status" value="1"/>
</dbReference>
<protein>
    <recommendedName>
        <fullName evidence="1">Surface lipoprotein assembly modifier C-terminal domain-containing protein</fullName>
    </recommendedName>
</protein>
<organism evidence="2 3">
    <name type="scientific">Novosphingobium mathurense</name>
    <dbReference type="NCBI Taxonomy" id="428990"/>
    <lineage>
        <taxon>Bacteria</taxon>
        <taxon>Pseudomonadati</taxon>
        <taxon>Pseudomonadota</taxon>
        <taxon>Alphaproteobacteria</taxon>
        <taxon>Sphingomonadales</taxon>
        <taxon>Sphingomonadaceae</taxon>
        <taxon>Novosphingobium</taxon>
    </lineage>
</organism>
<dbReference type="EMBL" id="FVZE01000004">
    <property type="protein sequence ID" value="SLK02835.1"/>
    <property type="molecule type" value="Genomic_DNA"/>
</dbReference>
<dbReference type="AlphaFoldDB" id="A0A1U6I4A9"/>
<evidence type="ECO:0000313" key="2">
    <source>
        <dbReference type="EMBL" id="SLK02835.1"/>
    </source>
</evidence>
<dbReference type="InterPro" id="IPR007655">
    <property type="entry name" value="Slam_C"/>
</dbReference>
<keyword evidence="3" id="KW-1185">Reference proteome</keyword>
<dbReference type="Proteomes" id="UP000190989">
    <property type="component" value="Unassembled WGS sequence"/>
</dbReference>
<feature type="domain" description="Surface lipoprotein assembly modifier C-terminal" evidence="1">
    <location>
        <begin position="13"/>
        <end position="113"/>
    </location>
</feature>
<reference evidence="3" key="1">
    <citation type="submission" date="2017-02" db="EMBL/GenBank/DDBJ databases">
        <authorList>
            <person name="Varghese N."/>
            <person name="Submissions S."/>
        </authorList>
    </citation>
    <scope>NUCLEOTIDE SEQUENCE [LARGE SCALE GENOMIC DNA]</scope>
    <source>
        <strain evidence="3">SM117</strain>
    </source>
</reference>
<dbReference type="RefSeq" id="WP_176168057.1">
    <property type="nucleotide sequence ID" value="NZ_FVZE01000004.1"/>
</dbReference>
<sequence length="113" mass="12932">MSIPRPQPKARRSSAYSNWSGYAALGYYRDLPAGFSIYLEPSLAFSRYDEALPAIGIRRSDRTLSGQVTLLNRHIVLSRFTPRLSYTFTKQDSNMALYRFTRSRIEIGLATNF</sequence>
<name>A0A1U6I4A9_9SPHN</name>
<evidence type="ECO:0000259" key="1">
    <source>
        <dbReference type="Pfam" id="PF04575"/>
    </source>
</evidence>
<proteinExistence type="predicted"/>
<evidence type="ECO:0000313" key="3">
    <source>
        <dbReference type="Proteomes" id="UP000190989"/>
    </source>
</evidence>
<gene>
    <name evidence="2" type="ORF">SAMN06295987_104155</name>
</gene>